<organism evidence="1">
    <name type="scientific">marine sediment metagenome</name>
    <dbReference type="NCBI Taxonomy" id="412755"/>
    <lineage>
        <taxon>unclassified sequences</taxon>
        <taxon>metagenomes</taxon>
        <taxon>ecological metagenomes</taxon>
    </lineage>
</organism>
<feature type="non-terminal residue" evidence="1">
    <location>
        <position position="93"/>
    </location>
</feature>
<protein>
    <submittedName>
        <fullName evidence="1">Uncharacterized protein</fullName>
    </submittedName>
</protein>
<name>X1VGV8_9ZZZZ</name>
<reference evidence="1" key="1">
    <citation type="journal article" date="2014" name="Front. Microbiol.">
        <title>High frequency of phylogenetically diverse reductive dehalogenase-homologous genes in deep subseafloor sedimentary metagenomes.</title>
        <authorList>
            <person name="Kawai M."/>
            <person name="Futagami T."/>
            <person name="Toyoda A."/>
            <person name="Takaki Y."/>
            <person name="Nishi S."/>
            <person name="Hori S."/>
            <person name="Arai W."/>
            <person name="Tsubouchi T."/>
            <person name="Morono Y."/>
            <person name="Uchiyama I."/>
            <person name="Ito T."/>
            <person name="Fujiyama A."/>
            <person name="Inagaki F."/>
            <person name="Takami H."/>
        </authorList>
    </citation>
    <scope>NUCLEOTIDE SEQUENCE</scope>
    <source>
        <strain evidence="1">Expedition CK06-06</strain>
    </source>
</reference>
<evidence type="ECO:0000313" key="1">
    <source>
        <dbReference type="EMBL" id="GAJ17532.1"/>
    </source>
</evidence>
<gene>
    <name evidence="1" type="ORF">S12H4_61034</name>
</gene>
<dbReference type="AlphaFoldDB" id="X1VGV8"/>
<sequence>MKRFFILLSTVGLIFASDLIQYDKVENLAQRFVNEQFGFHYLDEVITYYGIDELPGAYAMIFRNRENDPLTIVMGARYTTSPINEISRVLPRS</sequence>
<comment type="caution">
    <text evidence="1">The sequence shown here is derived from an EMBL/GenBank/DDBJ whole genome shotgun (WGS) entry which is preliminary data.</text>
</comment>
<dbReference type="EMBL" id="BARW01040371">
    <property type="protein sequence ID" value="GAJ17532.1"/>
    <property type="molecule type" value="Genomic_DNA"/>
</dbReference>
<proteinExistence type="predicted"/>
<accession>X1VGV8</accession>